<dbReference type="InterPro" id="IPR050397">
    <property type="entry name" value="Env_Response_Regulators"/>
</dbReference>
<gene>
    <name evidence="6" type="ORF">GGR36_001029</name>
</gene>
<name>A0A840BDW1_9RHOO</name>
<dbReference type="PROSITE" id="PS50042">
    <property type="entry name" value="CNMP_BINDING_3"/>
    <property type="match status" value="1"/>
</dbReference>
<dbReference type="InterPro" id="IPR036388">
    <property type="entry name" value="WH-like_DNA-bd_sf"/>
</dbReference>
<keyword evidence="7" id="KW-1185">Reference proteome</keyword>
<feature type="domain" description="Cyclic nucleotide-binding" evidence="4">
    <location>
        <begin position="26"/>
        <end position="110"/>
    </location>
</feature>
<dbReference type="PANTHER" id="PTHR24567:SF74">
    <property type="entry name" value="HTH-TYPE TRANSCRIPTIONAL REGULATOR ARCR"/>
    <property type="match status" value="1"/>
</dbReference>
<dbReference type="InterPro" id="IPR018490">
    <property type="entry name" value="cNMP-bd_dom_sf"/>
</dbReference>
<dbReference type="SUPFAM" id="SSF46785">
    <property type="entry name" value="Winged helix' DNA-binding domain"/>
    <property type="match status" value="1"/>
</dbReference>
<dbReference type="PROSITE" id="PS51063">
    <property type="entry name" value="HTH_CRP_2"/>
    <property type="match status" value="1"/>
</dbReference>
<dbReference type="CDD" id="cd00092">
    <property type="entry name" value="HTH_CRP"/>
    <property type="match status" value="1"/>
</dbReference>
<dbReference type="InterPro" id="IPR012318">
    <property type="entry name" value="HTH_CRP"/>
</dbReference>
<feature type="domain" description="HTH crp-type" evidence="5">
    <location>
        <begin position="140"/>
        <end position="209"/>
    </location>
</feature>
<dbReference type="CDD" id="cd00038">
    <property type="entry name" value="CAP_ED"/>
    <property type="match status" value="1"/>
</dbReference>
<dbReference type="GO" id="GO:0003677">
    <property type="term" value="F:DNA binding"/>
    <property type="evidence" value="ECO:0007669"/>
    <property type="project" value="UniProtKB-KW"/>
</dbReference>
<dbReference type="GO" id="GO:0005829">
    <property type="term" value="C:cytosol"/>
    <property type="evidence" value="ECO:0007669"/>
    <property type="project" value="TreeGrafter"/>
</dbReference>
<dbReference type="GO" id="GO:0003700">
    <property type="term" value="F:DNA-binding transcription factor activity"/>
    <property type="evidence" value="ECO:0007669"/>
    <property type="project" value="TreeGrafter"/>
</dbReference>
<dbReference type="Pfam" id="PF13545">
    <property type="entry name" value="HTH_Crp_2"/>
    <property type="match status" value="1"/>
</dbReference>
<proteinExistence type="predicted"/>
<evidence type="ECO:0000313" key="6">
    <source>
        <dbReference type="EMBL" id="MBB4011721.1"/>
    </source>
</evidence>
<evidence type="ECO:0000256" key="3">
    <source>
        <dbReference type="ARBA" id="ARBA00023163"/>
    </source>
</evidence>
<protein>
    <submittedName>
        <fullName evidence="6">CRP/FNR family cyclic AMP-dependent transcriptional regulator</fullName>
    </submittedName>
</protein>
<dbReference type="InterPro" id="IPR036390">
    <property type="entry name" value="WH_DNA-bd_sf"/>
</dbReference>
<organism evidence="6 7">
    <name type="scientific">Niveibacterium umoris</name>
    <dbReference type="NCBI Taxonomy" id="1193620"/>
    <lineage>
        <taxon>Bacteria</taxon>
        <taxon>Pseudomonadati</taxon>
        <taxon>Pseudomonadota</taxon>
        <taxon>Betaproteobacteria</taxon>
        <taxon>Rhodocyclales</taxon>
        <taxon>Rhodocyclaceae</taxon>
        <taxon>Niveibacterium</taxon>
    </lineage>
</organism>
<evidence type="ECO:0000313" key="7">
    <source>
        <dbReference type="Proteomes" id="UP000561045"/>
    </source>
</evidence>
<dbReference type="InterPro" id="IPR014710">
    <property type="entry name" value="RmlC-like_jellyroll"/>
</dbReference>
<keyword evidence="1" id="KW-0805">Transcription regulation</keyword>
<dbReference type="PANTHER" id="PTHR24567">
    <property type="entry name" value="CRP FAMILY TRANSCRIPTIONAL REGULATORY PROTEIN"/>
    <property type="match status" value="1"/>
</dbReference>
<evidence type="ECO:0000259" key="5">
    <source>
        <dbReference type="PROSITE" id="PS51063"/>
    </source>
</evidence>
<dbReference type="SMART" id="SM00100">
    <property type="entry name" value="cNMP"/>
    <property type="match status" value="1"/>
</dbReference>
<dbReference type="Gene3D" id="1.10.10.10">
    <property type="entry name" value="Winged helix-like DNA-binding domain superfamily/Winged helix DNA-binding domain"/>
    <property type="match status" value="1"/>
</dbReference>
<reference evidence="6 7" key="1">
    <citation type="submission" date="2020-08" db="EMBL/GenBank/DDBJ databases">
        <title>Genomic Encyclopedia of Type Strains, Phase IV (KMG-IV): sequencing the most valuable type-strain genomes for metagenomic binning, comparative biology and taxonomic classification.</title>
        <authorList>
            <person name="Goeker M."/>
        </authorList>
    </citation>
    <scope>NUCLEOTIDE SEQUENCE [LARGE SCALE GENOMIC DNA]</scope>
    <source>
        <strain evidence="6 7">DSM 106739</strain>
    </source>
</reference>
<evidence type="ECO:0000259" key="4">
    <source>
        <dbReference type="PROSITE" id="PS50042"/>
    </source>
</evidence>
<comment type="caution">
    <text evidence="6">The sequence shown here is derived from an EMBL/GenBank/DDBJ whole genome shotgun (WGS) entry which is preliminary data.</text>
</comment>
<sequence>MKTAPASPAALKDEVLQAMAAHGGVRTFPAQSVLINEDDDSDSIFIILSGRVKVFGASAQGREVIYNTLAAGEYFGEMSLDGGSRSASVMTLEPTTCVVVPGSKVRDFLGSHPDFALHLIRKLIGLVRHSTDNVKSLALDDVYSRVARLLNDRAQEIDGKLVVAEKLTQQDIAERVGSSREMISRIFKQLTQGGYISVDSKQIVLLKKLPAGW</sequence>
<dbReference type="Proteomes" id="UP000561045">
    <property type="component" value="Unassembled WGS sequence"/>
</dbReference>
<dbReference type="EMBL" id="JACIET010000001">
    <property type="protein sequence ID" value="MBB4011721.1"/>
    <property type="molecule type" value="Genomic_DNA"/>
</dbReference>
<keyword evidence="2" id="KW-0238">DNA-binding</keyword>
<dbReference type="InterPro" id="IPR000595">
    <property type="entry name" value="cNMP-bd_dom"/>
</dbReference>
<dbReference type="Gene3D" id="2.60.120.10">
    <property type="entry name" value="Jelly Rolls"/>
    <property type="match status" value="1"/>
</dbReference>
<evidence type="ECO:0000256" key="1">
    <source>
        <dbReference type="ARBA" id="ARBA00023015"/>
    </source>
</evidence>
<dbReference type="AlphaFoldDB" id="A0A840BDW1"/>
<dbReference type="RefSeq" id="WP_183632600.1">
    <property type="nucleotide sequence ID" value="NZ_BAABLE010000011.1"/>
</dbReference>
<dbReference type="Pfam" id="PF00027">
    <property type="entry name" value="cNMP_binding"/>
    <property type="match status" value="1"/>
</dbReference>
<keyword evidence="3" id="KW-0804">Transcription</keyword>
<dbReference type="SMART" id="SM00419">
    <property type="entry name" value="HTH_CRP"/>
    <property type="match status" value="1"/>
</dbReference>
<dbReference type="SUPFAM" id="SSF51206">
    <property type="entry name" value="cAMP-binding domain-like"/>
    <property type="match status" value="1"/>
</dbReference>
<accession>A0A840BDW1</accession>
<evidence type="ECO:0000256" key="2">
    <source>
        <dbReference type="ARBA" id="ARBA00023125"/>
    </source>
</evidence>